<name>A0A1M5UZ28_9BRAD</name>
<evidence type="ECO:0000256" key="4">
    <source>
        <dbReference type="ARBA" id="ARBA00023002"/>
    </source>
</evidence>
<evidence type="ECO:0000259" key="6">
    <source>
        <dbReference type="Pfam" id="PF02668"/>
    </source>
</evidence>
<dbReference type="PANTHER" id="PTHR43779">
    <property type="entry name" value="DIOXYGENASE RV0097-RELATED"/>
    <property type="match status" value="1"/>
</dbReference>
<dbReference type="Proteomes" id="UP000190675">
    <property type="component" value="Chromosome I"/>
</dbReference>
<keyword evidence="2" id="KW-0479">Metal-binding</keyword>
<dbReference type="InterPro" id="IPR042098">
    <property type="entry name" value="TauD-like_sf"/>
</dbReference>
<gene>
    <name evidence="7" type="ORF">SAMN05444169_8750</name>
</gene>
<keyword evidence="4" id="KW-0560">Oxidoreductase</keyword>
<evidence type="ECO:0000256" key="5">
    <source>
        <dbReference type="ARBA" id="ARBA00023004"/>
    </source>
</evidence>
<evidence type="ECO:0000256" key="3">
    <source>
        <dbReference type="ARBA" id="ARBA00022964"/>
    </source>
</evidence>
<dbReference type="InterPro" id="IPR051178">
    <property type="entry name" value="TfdA_dioxygenase"/>
</dbReference>
<dbReference type="Pfam" id="PF02668">
    <property type="entry name" value="TauD"/>
    <property type="match status" value="1"/>
</dbReference>
<dbReference type="OrthoDB" id="7209371at2"/>
<dbReference type="GO" id="GO:0016706">
    <property type="term" value="F:2-oxoglutarate-dependent dioxygenase activity"/>
    <property type="evidence" value="ECO:0007669"/>
    <property type="project" value="UniProtKB-ARBA"/>
</dbReference>
<dbReference type="EMBL" id="LT670818">
    <property type="protein sequence ID" value="SHH67943.1"/>
    <property type="molecule type" value="Genomic_DNA"/>
</dbReference>
<comment type="similarity">
    <text evidence="1">Belongs to the TfdA dioxygenase family.</text>
</comment>
<dbReference type="InterPro" id="IPR003819">
    <property type="entry name" value="TauD/TfdA-like"/>
</dbReference>
<organism evidence="7 8">
    <name type="scientific">Bradyrhizobium erythrophlei</name>
    <dbReference type="NCBI Taxonomy" id="1437360"/>
    <lineage>
        <taxon>Bacteria</taxon>
        <taxon>Pseudomonadati</taxon>
        <taxon>Pseudomonadota</taxon>
        <taxon>Alphaproteobacteria</taxon>
        <taxon>Hyphomicrobiales</taxon>
        <taxon>Nitrobacteraceae</taxon>
        <taxon>Bradyrhizobium</taxon>
    </lineage>
</organism>
<dbReference type="Gene3D" id="3.60.130.10">
    <property type="entry name" value="Clavaminate synthase-like"/>
    <property type="match status" value="1"/>
</dbReference>
<accession>A0A1M5UZ28</accession>
<keyword evidence="3 7" id="KW-0223">Dioxygenase</keyword>
<sequence>MDIVPLGPGFGAELRGVTLADVASDDGVYAAVRAAFEEHSVLVFRDQEATDELQLAFSRRFGPPEVTKVGSQGTGSHFVILSTIGADGKVVPPDHRLSLRSKANQLWHTDSSFKRVPALTSILSARIIPANGGETEYVSTRLAFERLDPAMRNRLQSSFAWHDYAHSRSQIAPDLASPEERGALPPQCWRMVWKNPVNGHGAIYLASHAYAVEGMEKAAGKKLIDELMAFATAPGTSYLHQWRRGDVVMWDNRATMHRGRPWPAHEARLMVRTTISATDADGVDTMRPPSSQAAE</sequence>
<dbReference type="AlphaFoldDB" id="A0A1M5UZ28"/>
<dbReference type="GO" id="GO:0046872">
    <property type="term" value="F:metal ion binding"/>
    <property type="evidence" value="ECO:0007669"/>
    <property type="project" value="UniProtKB-KW"/>
</dbReference>
<protein>
    <submittedName>
        <fullName evidence="7">Alpha-ketoglutarate-dependent 2,4-dichlorophenoxyacetate dioxygenase</fullName>
    </submittedName>
</protein>
<keyword evidence="5" id="KW-0408">Iron</keyword>
<dbReference type="PANTHER" id="PTHR43779:SF3">
    <property type="entry name" value="(3R)-3-[(CARBOXYMETHYL)AMINO]FATTY ACID OXYGENASE_DECARBOXYLASE"/>
    <property type="match status" value="1"/>
</dbReference>
<reference evidence="7 8" key="1">
    <citation type="submission" date="2016-11" db="EMBL/GenBank/DDBJ databases">
        <authorList>
            <person name="Jaros S."/>
            <person name="Januszkiewicz K."/>
            <person name="Wedrychowicz H."/>
        </authorList>
    </citation>
    <scope>NUCLEOTIDE SEQUENCE [LARGE SCALE GENOMIC DNA]</scope>
    <source>
        <strain evidence="7 8">GAS242</strain>
    </source>
</reference>
<dbReference type="RefSeq" id="WP_079572249.1">
    <property type="nucleotide sequence ID" value="NZ_LT670818.1"/>
</dbReference>
<proteinExistence type="inferred from homology"/>
<evidence type="ECO:0000256" key="2">
    <source>
        <dbReference type="ARBA" id="ARBA00022723"/>
    </source>
</evidence>
<evidence type="ECO:0000256" key="1">
    <source>
        <dbReference type="ARBA" id="ARBA00005896"/>
    </source>
</evidence>
<dbReference type="SUPFAM" id="SSF51197">
    <property type="entry name" value="Clavaminate synthase-like"/>
    <property type="match status" value="1"/>
</dbReference>
<feature type="domain" description="TauD/TfdA-like" evidence="6">
    <location>
        <begin position="3"/>
        <end position="274"/>
    </location>
</feature>
<evidence type="ECO:0000313" key="8">
    <source>
        <dbReference type="Proteomes" id="UP000190675"/>
    </source>
</evidence>
<evidence type="ECO:0000313" key="7">
    <source>
        <dbReference type="EMBL" id="SHH67943.1"/>
    </source>
</evidence>